<dbReference type="SUPFAM" id="SSF55729">
    <property type="entry name" value="Acyl-CoA N-acyltransferases (Nat)"/>
    <property type="match status" value="1"/>
</dbReference>
<dbReference type="Proteomes" id="UP000837803">
    <property type="component" value="Unassembled WGS sequence"/>
</dbReference>
<dbReference type="CDD" id="cd04301">
    <property type="entry name" value="NAT_SF"/>
    <property type="match status" value="1"/>
</dbReference>
<evidence type="ECO:0000313" key="2">
    <source>
        <dbReference type="EMBL" id="CAH0999433.1"/>
    </source>
</evidence>
<evidence type="ECO:0000259" key="1">
    <source>
        <dbReference type="PROSITE" id="PS51186"/>
    </source>
</evidence>
<proteinExistence type="predicted"/>
<protein>
    <submittedName>
        <fullName evidence="2">Protein ElaA</fullName>
    </submittedName>
</protein>
<name>A0ABM9AY49_9BACT</name>
<comment type="caution">
    <text evidence="2">The sequence shown here is derived from an EMBL/GenBank/DDBJ whole genome shotgun (WGS) entry which is preliminary data.</text>
</comment>
<gene>
    <name evidence="2" type="primary">elaA</name>
    <name evidence="2" type="ORF">LEM8419_00732</name>
</gene>
<dbReference type="Gene3D" id="3.40.630.30">
    <property type="match status" value="1"/>
</dbReference>
<feature type="domain" description="N-acetyltransferase" evidence="1">
    <location>
        <begin position="8"/>
        <end position="152"/>
    </location>
</feature>
<dbReference type="RefSeq" id="WP_238749617.1">
    <property type="nucleotide sequence ID" value="NZ_CAKLPZ010000001.1"/>
</dbReference>
<dbReference type="InterPro" id="IPR016181">
    <property type="entry name" value="Acyl_CoA_acyltransferase"/>
</dbReference>
<dbReference type="EMBL" id="CAKLPZ010000001">
    <property type="protein sequence ID" value="CAH0999433.1"/>
    <property type="molecule type" value="Genomic_DNA"/>
</dbReference>
<dbReference type="InterPro" id="IPR000182">
    <property type="entry name" value="GNAT_dom"/>
</dbReference>
<evidence type="ECO:0000313" key="3">
    <source>
        <dbReference type="Proteomes" id="UP000837803"/>
    </source>
</evidence>
<dbReference type="Pfam" id="PF13673">
    <property type="entry name" value="Acetyltransf_10"/>
    <property type="match status" value="1"/>
</dbReference>
<organism evidence="2 3">
    <name type="scientific">Neolewinella maritima</name>
    <dbReference type="NCBI Taxonomy" id="1383882"/>
    <lineage>
        <taxon>Bacteria</taxon>
        <taxon>Pseudomonadati</taxon>
        <taxon>Bacteroidota</taxon>
        <taxon>Saprospiria</taxon>
        <taxon>Saprospirales</taxon>
        <taxon>Lewinellaceae</taxon>
        <taxon>Neolewinella</taxon>
    </lineage>
</organism>
<accession>A0ABM9AY49</accession>
<dbReference type="PROSITE" id="PS51186">
    <property type="entry name" value="GNAT"/>
    <property type="match status" value="1"/>
</dbReference>
<reference evidence="2" key="1">
    <citation type="submission" date="2021-12" db="EMBL/GenBank/DDBJ databases">
        <authorList>
            <person name="Rodrigo-Torres L."/>
            <person name="Arahal R. D."/>
            <person name="Lucena T."/>
        </authorList>
    </citation>
    <scope>NUCLEOTIDE SEQUENCE</scope>
    <source>
        <strain evidence="2">CECT 8419</strain>
    </source>
</reference>
<keyword evidence="3" id="KW-1185">Reference proteome</keyword>
<sequence length="152" mass="17163">MTVEWTHYTFEQLDVHLLYAILALRQEVFVVEQTCYYQDADGKDQQAIHVVGMQDGKVVAYTRILDRGISYPDYASIGRVVTSPTVRGQGLGRPLMDYSMRVLYEHFGEQAVKISAQAHLQDFYGSLGYRGVGEEYLEDGIPHRAMVLGDPA</sequence>